<evidence type="ECO:0000256" key="2">
    <source>
        <dbReference type="SAM" id="Phobius"/>
    </source>
</evidence>
<gene>
    <name evidence="4" type="ORF">PYH69_10930</name>
</gene>
<feature type="transmembrane region" description="Helical" evidence="2">
    <location>
        <begin position="199"/>
        <end position="220"/>
    </location>
</feature>
<dbReference type="EMBL" id="CP118848">
    <property type="protein sequence ID" value="WHI59227.1"/>
    <property type="molecule type" value="Genomic_DNA"/>
</dbReference>
<dbReference type="InterPro" id="IPR014529">
    <property type="entry name" value="UCP026631"/>
</dbReference>
<dbReference type="RefSeq" id="WP_282861853.1">
    <property type="nucleotide sequence ID" value="NZ_CP118848.1"/>
</dbReference>
<evidence type="ECO:0000313" key="5">
    <source>
        <dbReference type="Proteomes" id="UP001223261"/>
    </source>
</evidence>
<dbReference type="PANTHER" id="PTHR34473:SF2">
    <property type="entry name" value="UPF0699 TRANSMEMBRANE PROTEIN YDBT"/>
    <property type="match status" value="1"/>
</dbReference>
<proteinExistence type="predicted"/>
<dbReference type="AlphaFoldDB" id="A0AAX3W2Q3"/>
<keyword evidence="2" id="KW-1133">Transmembrane helix</keyword>
<feature type="compositionally biased region" description="Basic and acidic residues" evidence="1">
    <location>
        <begin position="165"/>
        <end position="178"/>
    </location>
</feature>
<sequence length="510" mass="58430">MMFNPQKLHPISYVSGLLQSIKSNLFPLIIGIFLVIRRGFDNIFELIFPGAILIFSVLGTITKSIKIYKTRYWIENDQLIMTWGVFSKNRKELNIARIQSMDTSQNIVHQILGGVNLSVKTASDGIELDTVTKKQSDDLSNYIKERKNKIKNANSKVSDNEADLNDEHKEERNENEQETINEKEDVVFYRLSVKELLKMSFTSGGILIVFAALGSLYGFLAQVMDVEALIDPLINQFVNLTVIMVSLGVIFVILSYIIGSLIVFVKNFRYQLTFDGELLTVKYGLLTVKKRTVPITRIQALKEEETLFRRMIGYTKISAIITTDGNFENAEELDVTHVTILPFLKKQKAYKLLEEIIPQFQFKPVKQGLPLQGIRRRIFIPSLFIIAIVLPIQIYLWSYTWIIGAAIILIMLLYATVQTTKSGFKVFDDSISILNASPFEYETIWANRDKILTYELSENPIIKRKDIAHFNIHLAYGNGMLSKGLRFINKKDAIDIYNWYKEKEVSEDAS</sequence>
<protein>
    <submittedName>
        <fullName evidence="4">PH domain-containing protein</fullName>
    </submittedName>
</protein>
<feature type="transmembrane region" description="Helical" evidence="2">
    <location>
        <begin position="378"/>
        <end position="395"/>
    </location>
</feature>
<feature type="domain" description="YdbS-like PH" evidence="3">
    <location>
        <begin position="267"/>
        <end position="355"/>
    </location>
</feature>
<dbReference type="Proteomes" id="UP001223261">
    <property type="component" value="Chromosome"/>
</dbReference>
<evidence type="ECO:0000259" key="3">
    <source>
        <dbReference type="Pfam" id="PF03703"/>
    </source>
</evidence>
<feature type="transmembrane region" description="Helical" evidence="2">
    <location>
        <begin position="240"/>
        <end position="265"/>
    </location>
</feature>
<keyword evidence="2" id="KW-0472">Membrane</keyword>
<dbReference type="Pfam" id="PF03703">
    <property type="entry name" value="bPH_2"/>
    <property type="match status" value="2"/>
</dbReference>
<feature type="transmembrane region" description="Helical" evidence="2">
    <location>
        <begin position="12"/>
        <end position="36"/>
    </location>
</feature>
<evidence type="ECO:0000313" key="4">
    <source>
        <dbReference type="EMBL" id="WHI59227.1"/>
    </source>
</evidence>
<dbReference type="InterPro" id="IPR005182">
    <property type="entry name" value="YdbS-like_PH"/>
</dbReference>
<reference evidence="4" key="1">
    <citation type="journal article" date="2023" name="Antibiotics">
        <title>Prevalence and Molecular Characterization of Methicillin-Resistant Staphylococci (MRS) and Mammaliicocci (MRM) in Dromedary Camels from Algeria: First Detection of SCCmec-mecC Hybrid in Methicillin-Resistant Mammaliicoccus lentus.</title>
        <authorList>
            <person name="Belhout C."/>
            <person name="Boyen F."/>
            <person name="Vereecke N."/>
            <person name="Theuns S."/>
            <person name="Taibi N."/>
            <person name="Stegger M."/>
            <person name="de la Fe-Rodriguez P.Y."/>
            <person name="Bouayad L."/>
            <person name="Elgroud R."/>
            <person name="Butaye P."/>
        </authorList>
    </citation>
    <scope>NUCLEOTIDE SEQUENCE</scope>
    <source>
        <strain evidence="4">7048</strain>
    </source>
</reference>
<feature type="region of interest" description="Disordered" evidence="1">
    <location>
        <begin position="154"/>
        <end position="178"/>
    </location>
</feature>
<feature type="transmembrane region" description="Helical" evidence="2">
    <location>
        <begin position="401"/>
        <end position="417"/>
    </location>
</feature>
<feature type="transmembrane region" description="Helical" evidence="2">
    <location>
        <begin position="42"/>
        <end position="61"/>
    </location>
</feature>
<dbReference type="PIRSF" id="PIRSF026631">
    <property type="entry name" value="UCP026631"/>
    <property type="match status" value="1"/>
</dbReference>
<feature type="domain" description="YdbS-like PH" evidence="3">
    <location>
        <begin position="68"/>
        <end position="143"/>
    </location>
</feature>
<name>A0AAX3W2Q3_MAMLE</name>
<dbReference type="PANTHER" id="PTHR34473">
    <property type="entry name" value="UPF0699 TRANSMEMBRANE PROTEIN YDBS"/>
    <property type="match status" value="1"/>
</dbReference>
<keyword evidence="2" id="KW-0812">Transmembrane</keyword>
<accession>A0AAX3W2Q3</accession>
<organism evidence="4 5">
    <name type="scientific">Mammaliicoccus lentus</name>
    <name type="common">Staphylococcus lentus</name>
    <dbReference type="NCBI Taxonomy" id="42858"/>
    <lineage>
        <taxon>Bacteria</taxon>
        <taxon>Bacillati</taxon>
        <taxon>Bacillota</taxon>
        <taxon>Bacilli</taxon>
        <taxon>Bacillales</taxon>
        <taxon>Staphylococcaceae</taxon>
        <taxon>Mammaliicoccus</taxon>
    </lineage>
</organism>
<evidence type="ECO:0000256" key="1">
    <source>
        <dbReference type="SAM" id="MobiDB-lite"/>
    </source>
</evidence>